<dbReference type="Pfam" id="PF05603">
    <property type="entry name" value="Hikeshi-like_N"/>
    <property type="match status" value="1"/>
</dbReference>
<dbReference type="InterPro" id="IPR008493">
    <property type="entry name" value="Hikeshi-like_N"/>
</dbReference>
<evidence type="ECO:0000313" key="4">
    <source>
        <dbReference type="EMBL" id="OCK83426.1"/>
    </source>
</evidence>
<feature type="domain" description="Hikeshi-like N-terminal" evidence="2">
    <location>
        <begin position="5"/>
        <end position="138"/>
    </location>
</feature>
<evidence type="ECO:0000313" key="5">
    <source>
        <dbReference type="Proteomes" id="UP000250266"/>
    </source>
</evidence>
<evidence type="ECO:0000259" key="2">
    <source>
        <dbReference type="Pfam" id="PF05603"/>
    </source>
</evidence>
<dbReference type="GO" id="GO:0005829">
    <property type="term" value="C:cytosol"/>
    <property type="evidence" value="ECO:0007669"/>
    <property type="project" value="TreeGrafter"/>
</dbReference>
<dbReference type="InterPro" id="IPR048364">
    <property type="entry name" value="Hikeshi-like_C"/>
</dbReference>
<dbReference type="GO" id="GO:0006606">
    <property type="term" value="P:protein import into nucleus"/>
    <property type="evidence" value="ECO:0007669"/>
    <property type="project" value="TreeGrafter"/>
</dbReference>
<sequence>MFGVIVSGRPVLTDAQTISQTQFAFAIPSTPPFSHIVVFLLPGTTLPQDTAAAVYIQLPGANEFKLLGAIANEKQSAIFKVHNKVVGIDGGGTIDDDAMTDEGAPAPVSNDAAANVLLGISVEPASQVAANLAQMKAQAAAPQTTGMELVRRTPAASPVPTKVLAQRIIQNAYHFLASFSGNGPGGNEVIPLKSFQDWWSKFERRVERDPGFLERDEQG</sequence>
<dbReference type="GO" id="GO:0005634">
    <property type="term" value="C:nucleus"/>
    <property type="evidence" value="ECO:0007669"/>
    <property type="project" value="TreeGrafter"/>
</dbReference>
<dbReference type="AlphaFoldDB" id="A0A8E2EGM4"/>
<dbReference type="Proteomes" id="UP000250266">
    <property type="component" value="Unassembled WGS sequence"/>
</dbReference>
<dbReference type="Pfam" id="PF21057">
    <property type="entry name" value="Hikeshi-like_C"/>
    <property type="match status" value="1"/>
</dbReference>
<reference evidence="4 5" key="1">
    <citation type="journal article" date="2016" name="Nat. Commun.">
        <title>Ectomycorrhizal ecology is imprinted in the genome of the dominant symbiotic fungus Cenococcum geophilum.</title>
        <authorList>
            <consortium name="DOE Joint Genome Institute"/>
            <person name="Peter M."/>
            <person name="Kohler A."/>
            <person name="Ohm R.A."/>
            <person name="Kuo A."/>
            <person name="Krutzmann J."/>
            <person name="Morin E."/>
            <person name="Arend M."/>
            <person name="Barry K.W."/>
            <person name="Binder M."/>
            <person name="Choi C."/>
            <person name="Clum A."/>
            <person name="Copeland A."/>
            <person name="Grisel N."/>
            <person name="Haridas S."/>
            <person name="Kipfer T."/>
            <person name="LaButti K."/>
            <person name="Lindquist E."/>
            <person name="Lipzen A."/>
            <person name="Maire R."/>
            <person name="Meier B."/>
            <person name="Mihaltcheva S."/>
            <person name="Molinier V."/>
            <person name="Murat C."/>
            <person name="Poggeler S."/>
            <person name="Quandt C.A."/>
            <person name="Sperisen C."/>
            <person name="Tritt A."/>
            <person name="Tisserant E."/>
            <person name="Crous P.W."/>
            <person name="Henrissat B."/>
            <person name="Nehls U."/>
            <person name="Egli S."/>
            <person name="Spatafora J.W."/>
            <person name="Grigoriev I.V."/>
            <person name="Martin F.M."/>
        </authorList>
    </citation>
    <scope>NUCLEOTIDE SEQUENCE [LARGE SCALE GENOMIC DNA]</scope>
    <source>
        <strain evidence="4 5">CBS 459.81</strain>
    </source>
</reference>
<evidence type="ECO:0000256" key="1">
    <source>
        <dbReference type="ARBA" id="ARBA00006623"/>
    </source>
</evidence>
<accession>A0A8E2EGM4</accession>
<comment type="similarity">
    <text evidence="1">Belongs to the OPI10 family.</text>
</comment>
<organism evidence="4 5">
    <name type="scientific">Lepidopterella palustris CBS 459.81</name>
    <dbReference type="NCBI Taxonomy" id="1314670"/>
    <lineage>
        <taxon>Eukaryota</taxon>
        <taxon>Fungi</taxon>
        <taxon>Dikarya</taxon>
        <taxon>Ascomycota</taxon>
        <taxon>Pezizomycotina</taxon>
        <taxon>Dothideomycetes</taxon>
        <taxon>Pleosporomycetidae</taxon>
        <taxon>Mytilinidiales</taxon>
        <taxon>Argynnaceae</taxon>
        <taxon>Lepidopterella</taxon>
    </lineage>
</organism>
<keyword evidence="5" id="KW-1185">Reference proteome</keyword>
<dbReference type="GO" id="GO:0061608">
    <property type="term" value="F:nuclear import signal receptor activity"/>
    <property type="evidence" value="ECO:0007669"/>
    <property type="project" value="TreeGrafter"/>
</dbReference>
<evidence type="ECO:0000259" key="3">
    <source>
        <dbReference type="Pfam" id="PF21057"/>
    </source>
</evidence>
<feature type="domain" description="Hikeshi-like C-terminal" evidence="3">
    <location>
        <begin position="160"/>
        <end position="215"/>
    </location>
</feature>
<protein>
    <submittedName>
        <fullName evidence="4">DUF775-domain-containing protein</fullName>
    </submittedName>
</protein>
<gene>
    <name evidence="4" type="ORF">K432DRAFT_379517</name>
</gene>
<dbReference type="PANTHER" id="PTHR12925:SF0">
    <property type="entry name" value="PROTEIN HIKESHI"/>
    <property type="match status" value="1"/>
</dbReference>
<name>A0A8E2EGM4_9PEZI</name>
<dbReference type="PANTHER" id="PTHR12925">
    <property type="entry name" value="HIKESHI FAMILY MEMBER"/>
    <property type="match status" value="1"/>
</dbReference>
<dbReference type="EMBL" id="KV744861">
    <property type="protein sequence ID" value="OCK83426.1"/>
    <property type="molecule type" value="Genomic_DNA"/>
</dbReference>
<dbReference type="InterPro" id="IPR031318">
    <property type="entry name" value="OPI10"/>
</dbReference>
<proteinExistence type="inferred from homology"/>
<dbReference type="OrthoDB" id="10248398at2759"/>